<sequence length="87" mass="9761">MAVDETFVHQFTVEPDGEPIFAAEQQQCWLRSFAGYFSVGISEPVTKLPELRSFLTHLLCNQSHEVQDAVRCVIALPSHFAQALDIV</sequence>
<dbReference type="AlphaFoldDB" id="A0A2H5XFL2"/>
<dbReference type="Proteomes" id="UP000236173">
    <property type="component" value="Unassembled WGS sequence"/>
</dbReference>
<accession>A0A2H5XFL2</accession>
<dbReference type="EMBL" id="BEHT01000043">
    <property type="protein sequence ID" value="GBC99937.1"/>
    <property type="molecule type" value="Genomic_DNA"/>
</dbReference>
<reference evidence="2" key="1">
    <citation type="submission" date="2017-09" db="EMBL/GenBank/DDBJ databases">
        <title>Metaegenomics of thermophilic ammonia-oxidizing enrichment culture.</title>
        <authorList>
            <person name="Kato S."/>
            <person name="Suzuki K."/>
        </authorList>
    </citation>
    <scope>NUCLEOTIDE SEQUENCE [LARGE SCALE GENOMIC DNA]</scope>
</reference>
<name>A0A2H5XFL2_9BACT</name>
<proteinExistence type="predicted"/>
<gene>
    <name evidence="1" type="ORF">HRbin17_02470</name>
</gene>
<comment type="caution">
    <text evidence="1">The sequence shown here is derived from an EMBL/GenBank/DDBJ whole genome shotgun (WGS) entry which is preliminary data.</text>
</comment>
<evidence type="ECO:0000313" key="1">
    <source>
        <dbReference type="EMBL" id="GBC99937.1"/>
    </source>
</evidence>
<evidence type="ECO:0000313" key="2">
    <source>
        <dbReference type="Proteomes" id="UP000236173"/>
    </source>
</evidence>
<organism evidence="1 2">
    <name type="scientific">Candidatus Fervidibacter japonicus</name>
    <dbReference type="NCBI Taxonomy" id="2035412"/>
    <lineage>
        <taxon>Bacteria</taxon>
        <taxon>Candidatus Fervidibacterota</taxon>
        <taxon>Candidatus Fervidibacter</taxon>
    </lineage>
</organism>
<protein>
    <submittedName>
        <fullName evidence="1">Uncharacterized protein</fullName>
    </submittedName>
</protein>